<protein>
    <submittedName>
        <fullName evidence="1">Uncharacterized protein</fullName>
    </submittedName>
</protein>
<proteinExistence type="predicted"/>
<comment type="caution">
    <text evidence="1">The sequence shown here is derived from an EMBL/GenBank/DDBJ whole genome shotgun (WGS) entry which is preliminary data.</text>
</comment>
<dbReference type="AlphaFoldDB" id="A0A2H5X9Y1"/>
<dbReference type="EMBL" id="BEHT01000004">
    <property type="protein sequence ID" value="GBC97992.1"/>
    <property type="molecule type" value="Genomic_DNA"/>
</dbReference>
<evidence type="ECO:0000313" key="1">
    <source>
        <dbReference type="EMBL" id="GBC97992.1"/>
    </source>
</evidence>
<organism evidence="1 2">
    <name type="scientific">Candidatus Fervidibacter japonicus</name>
    <dbReference type="NCBI Taxonomy" id="2035412"/>
    <lineage>
        <taxon>Bacteria</taxon>
        <taxon>Candidatus Fervidibacterota</taxon>
        <taxon>Candidatus Fervidibacter</taxon>
    </lineage>
</organism>
<evidence type="ECO:0000313" key="2">
    <source>
        <dbReference type="Proteomes" id="UP000236173"/>
    </source>
</evidence>
<name>A0A2H5X9Y1_9BACT</name>
<gene>
    <name evidence="1" type="ORF">HRbin17_00487</name>
</gene>
<dbReference type="Proteomes" id="UP000236173">
    <property type="component" value="Unassembled WGS sequence"/>
</dbReference>
<accession>A0A2H5X9Y1</accession>
<reference evidence="2" key="1">
    <citation type="submission" date="2017-09" db="EMBL/GenBank/DDBJ databases">
        <title>Metaegenomics of thermophilic ammonia-oxidizing enrichment culture.</title>
        <authorList>
            <person name="Kato S."/>
            <person name="Suzuki K."/>
        </authorList>
    </citation>
    <scope>NUCLEOTIDE SEQUENCE [LARGE SCALE GENOMIC DNA]</scope>
</reference>
<sequence>MKHAFTRDNRLPKAEGVFNAMKRRAFVRSAMGAMVLGHLVGHGESDRHLSDRPNFLWMTCEDMSPLFAAISLSITTQ</sequence>